<dbReference type="Proteomes" id="UP001165960">
    <property type="component" value="Unassembled WGS sequence"/>
</dbReference>
<sequence>MSRMYKLASIYFAVVAGQGLTPTPTYPEDQIEIPKPAPGDLPTSTPMTKGPVTQTLAWKPSTATSLPTPTPTSNEDPLQDRYATRFVSTAFL</sequence>
<proteinExistence type="predicted"/>
<comment type="caution">
    <text evidence="1">The sequence shown here is derived from an EMBL/GenBank/DDBJ whole genome shotgun (WGS) entry which is preliminary data.</text>
</comment>
<name>A0ACC2TVW3_9FUNG</name>
<protein>
    <submittedName>
        <fullName evidence="1">Uncharacterized protein</fullName>
    </submittedName>
</protein>
<evidence type="ECO:0000313" key="1">
    <source>
        <dbReference type="EMBL" id="KAJ9078893.1"/>
    </source>
</evidence>
<accession>A0ACC2TVW3</accession>
<evidence type="ECO:0000313" key="2">
    <source>
        <dbReference type="Proteomes" id="UP001165960"/>
    </source>
</evidence>
<keyword evidence="2" id="KW-1185">Reference proteome</keyword>
<organism evidence="1 2">
    <name type="scientific">Entomophthora muscae</name>
    <dbReference type="NCBI Taxonomy" id="34485"/>
    <lineage>
        <taxon>Eukaryota</taxon>
        <taxon>Fungi</taxon>
        <taxon>Fungi incertae sedis</taxon>
        <taxon>Zoopagomycota</taxon>
        <taxon>Entomophthoromycotina</taxon>
        <taxon>Entomophthoromycetes</taxon>
        <taxon>Entomophthorales</taxon>
        <taxon>Entomophthoraceae</taxon>
        <taxon>Entomophthora</taxon>
    </lineage>
</organism>
<reference evidence="1" key="1">
    <citation type="submission" date="2022-04" db="EMBL/GenBank/DDBJ databases">
        <title>Genome of the entomopathogenic fungus Entomophthora muscae.</title>
        <authorList>
            <person name="Elya C."/>
            <person name="Lovett B.R."/>
            <person name="Lee E."/>
            <person name="Macias A.M."/>
            <person name="Hajek A.E."/>
            <person name="De Bivort B.L."/>
            <person name="Kasson M.T."/>
            <person name="De Fine Licht H.H."/>
            <person name="Stajich J.E."/>
        </authorList>
    </citation>
    <scope>NUCLEOTIDE SEQUENCE</scope>
    <source>
        <strain evidence="1">Berkeley</strain>
    </source>
</reference>
<dbReference type="EMBL" id="QTSX02002134">
    <property type="protein sequence ID" value="KAJ9078893.1"/>
    <property type="molecule type" value="Genomic_DNA"/>
</dbReference>
<gene>
    <name evidence="1" type="ORF">DSO57_1002129</name>
</gene>